<evidence type="ECO:0000313" key="3">
    <source>
        <dbReference type="EMBL" id="QLG71449.1"/>
    </source>
</evidence>
<proteinExistence type="inferred from homology"/>
<dbReference type="GO" id="GO:0019888">
    <property type="term" value="F:protein phosphatase regulator activity"/>
    <property type="evidence" value="ECO:0007669"/>
    <property type="project" value="InterPro"/>
</dbReference>
<sequence length="440" mass="50676">MRDMTLPGPKLEGSVSDVDINMMGIKSPQLYHFLKTVIEERGLEALQKVKANEILPDLVHHMSVTIPNDILGNYSNRNENDFRHLKETLAKFGEYLLKNFSVEQKYPFTILRICELCYDPLKYYKIHELRKFVGAISKCCIVRSSWQYFEESDGFYTDRENDEEQGEDVSLTKIPWVDEEAEKELAPFLKEIDALVSPNLGYEEDEEDEDMDVDTNDSTNGSGDFRIEEYYENLPRSSNGVADDDFDDDYDDDDYDDDYVETPTSDDNEQWTEDSIEENLNELDDNNEDERDNCHEDTGSEVVASGFNDPVEESDNIPPSKRKPTELDDFEYKESPNAVETHLLATPKKVKHDKGNRILESPSIIDSDNDENTTPLQSQETLPDKRSRSQSPSSEHHVPILVSPRENYDDKQVPQEGKLRDLMDETYDRDTGSPLSNKNR</sequence>
<feature type="compositionally biased region" description="Basic and acidic residues" evidence="2">
    <location>
        <begin position="323"/>
        <end position="334"/>
    </location>
</feature>
<gene>
    <name evidence="3" type="ORF">HG535_0B04910</name>
</gene>
<dbReference type="KEGG" id="zmk:HG535_0B04910"/>
<evidence type="ECO:0000256" key="2">
    <source>
        <dbReference type="SAM" id="MobiDB-lite"/>
    </source>
</evidence>
<comment type="similarity">
    <text evidence="1">Belongs to the PPP4R2 family.</text>
</comment>
<dbReference type="Pfam" id="PF09184">
    <property type="entry name" value="PPP4R2"/>
    <property type="match status" value="1"/>
</dbReference>
<feature type="compositionally biased region" description="Polar residues" evidence="2">
    <location>
        <begin position="372"/>
        <end position="381"/>
    </location>
</feature>
<accession>A0A7H9B0E9</accession>
<evidence type="ECO:0000313" key="4">
    <source>
        <dbReference type="Proteomes" id="UP000509704"/>
    </source>
</evidence>
<organism evidence="3 4">
    <name type="scientific">Zygotorulaspora mrakii</name>
    <name type="common">Zygosaccharomyces mrakii</name>
    <dbReference type="NCBI Taxonomy" id="42260"/>
    <lineage>
        <taxon>Eukaryota</taxon>
        <taxon>Fungi</taxon>
        <taxon>Dikarya</taxon>
        <taxon>Ascomycota</taxon>
        <taxon>Saccharomycotina</taxon>
        <taxon>Saccharomycetes</taxon>
        <taxon>Saccharomycetales</taxon>
        <taxon>Saccharomycetaceae</taxon>
        <taxon>Zygotorulaspora</taxon>
    </lineage>
</organism>
<dbReference type="OrthoDB" id="341898at2759"/>
<dbReference type="AlphaFoldDB" id="A0A7H9B0E9"/>
<evidence type="ECO:0000256" key="1">
    <source>
        <dbReference type="ARBA" id="ARBA00009207"/>
    </source>
</evidence>
<feature type="region of interest" description="Disordered" evidence="2">
    <location>
        <begin position="202"/>
        <end position="440"/>
    </location>
</feature>
<evidence type="ECO:0008006" key="5">
    <source>
        <dbReference type="Google" id="ProtNLM"/>
    </source>
</evidence>
<dbReference type="Proteomes" id="UP000509704">
    <property type="component" value="Chromosome 2"/>
</dbReference>
<dbReference type="GeneID" id="59235110"/>
<reference evidence="3 4" key="1">
    <citation type="submission" date="2020-07" db="EMBL/GenBank/DDBJ databases">
        <title>The yeast mating-type switching endonuclease HO is a domesticated member of an unorthodox homing genetic element family.</title>
        <authorList>
            <person name="Coughlan A.Y."/>
            <person name="Lombardi L."/>
            <person name="Braun-Galleani S."/>
            <person name="Martos A.R."/>
            <person name="Galeote V."/>
            <person name="Bigey F."/>
            <person name="Dequin S."/>
            <person name="Byrne K.P."/>
            <person name="Wolfe K.H."/>
        </authorList>
    </citation>
    <scope>NUCLEOTIDE SEQUENCE [LARGE SCALE GENOMIC DNA]</scope>
    <source>
        <strain evidence="3 4">NRRL Y-6702</strain>
    </source>
</reference>
<feature type="compositionally biased region" description="Basic and acidic residues" evidence="2">
    <location>
        <begin position="406"/>
        <end position="431"/>
    </location>
</feature>
<feature type="compositionally biased region" description="Acidic residues" evidence="2">
    <location>
        <begin position="242"/>
        <end position="291"/>
    </location>
</feature>
<dbReference type="RefSeq" id="XP_037143177.1">
    <property type="nucleotide sequence ID" value="XM_037287282.1"/>
</dbReference>
<dbReference type="EMBL" id="CP058605">
    <property type="protein sequence ID" value="QLG71449.1"/>
    <property type="molecule type" value="Genomic_DNA"/>
</dbReference>
<keyword evidence="4" id="KW-1185">Reference proteome</keyword>
<protein>
    <recommendedName>
        <fullName evidence="5">Serine/threonine-protein phosphatase 4 regulatory subunit 2</fullName>
    </recommendedName>
</protein>
<dbReference type="InterPro" id="IPR015267">
    <property type="entry name" value="PPP4R2"/>
</dbReference>
<feature type="compositionally biased region" description="Acidic residues" evidence="2">
    <location>
        <begin position="202"/>
        <end position="215"/>
    </location>
</feature>
<dbReference type="GO" id="GO:0030289">
    <property type="term" value="C:protein phosphatase 4 complex"/>
    <property type="evidence" value="ECO:0007669"/>
    <property type="project" value="InterPro"/>
</dbReference>
<name>A0A7H9B0E9_ZYGMR</name>